<name>A0A162JRU2_CORDF</name>
<organism evidence="1 2">
    <name type="scientific">Akanthomyces lecanii RCEF 1005</name>
    <dbReference type="NCBI Taxonomy" id="1081108"/>
    <lineage>
        <taxon>Eukaryota</taxon>
        <taxon>Fungi</taxon>
        <taxon>Dikarya</taxon>
        <taxon>Ascomycota</taxon>
        <taxon>Pezizomycotina</taxon>
        <taxon>Sordariomycetes</taxon>
        <taxon>Hypocreomycetidae</taxon>
        <taxon>Hypocreales</taxon>
        <taxon>Cordycipitaceae</taxon>
        <taxon>Akanthomyces</taxon>
        <taxon>Cordyceps confragosa</taxon>
    </lineage>
</organism>
<dbReference type="EMBL" id="AZHF01000007">
    <property type="protein sequence ID" value="OAA72812.1"/>
    <property type="molecule type" value="Genomic_DNA"/>
</dbReference>
<evidence type="ECO:0000313" key="2">
    <source>
        <dbReference type="Proteomes" id="UP000076881"/>
    </source>
</evidence>
<accession>A0A162JRU2</accession>
<comment type="caution">
    <text evidence="1">The sequence shown here is derived from an EMBL/GenBank/DDBJ whole genome shotgun (WGS) entry which is preliminary data.</text>
</comment>
<dbReference type="Proteomes" id="UP000076881">
    <property type="component" value="Unassembled WGS sequence"/>
</dbReference>
<sequence>MPTCEISYIHYPPSTTSTALLQESHRSTRLPIALLYLFAALASVVIDSKPLPAEAVNRLNADLGSARGGALGLPVPTAPAKLVDLLSPDQFTVSLIVGHTAAVTSIHVEGSSSSVPVGGCIDPGTMGNLTLMSEHSQGTLVGQQWPGFVQRPQTPRRKQRTPTKFFALCHRYGGAYTYPDDNDANTLNGGRCRGFQGATCCIGNFCSEWENYPRK</sequence>
<proteinExistence type="predicted"/>
<keyword evidence="2" id="KW-1185">Reference proteome</keyword>
<protein>
    <submittedName>
        <fullName evidence="1">Uncharacterized protein</fullName>
    </submittedName>
</protein>
<gene>
    <name evidence="1" type="ORF">LEL_08596</name>
</gene>
<reference evidence="1 2" key="1">
    <citation type="journal article" date="2016" name="Genome Biol. Evol.">
        <title>Divergent and convergent evolution of fungal pathogenicity.</title>
        <authorList>
            <person name="Shang Y."/>
            <person name="Xiao G."/>
            <person name="Zheng P."/>
            <person name="Cen K."/>
            <person name="Zhan S."/>
            <person name="Wang C."/>
        </authorList>
    </citation>
    <scope>NUCLEOTIDE SEQUENCE [LARGE SCALE GENOMIC DNA]</scope>
    <source>
        <strain evidence="1 2">RCEF 1005</strain>
    </source>
</reference>
<dbReference type="AlphaFoldDB" id="A0A162JRU2"/>
<evidence type="ECO:0000313" key="1">
    <source>
        <dbReference type="EMBL" id="OAA72812.1"/>
    </source>
</evidence>